<gene>
    <name evidence="1" type="ORF">HNR61_002082</name>
</gene>
<protein>
    <recommendedName>
        <fullName evidence="3">HNH nuclease domain-containing protein</fullName>
    </recommendedName>
</protein>
<comment type="caution">
    <text evidence="1">The sequence shown here is derived from an EMBL/GenBank/DDBJ whole genome shotgun (WGS) entry which is preliminary data.</text>
</comment>
<evidence type="ECO:0000313" key="2">
    <source>
        <dbReference type="Proteomes" id="UP000572680"/>
    </source>
</evidence>
<reference evidence="1 2" key="1">
    <citation type="submission" date="2020-08" db="EMBL/GenBank/DDBJ databases">
        <title>Genomic Encyclopedia of Type Strains, Phase IV (KMG-IV): sequencing the most valuable type-strain genomes for metagenomic binning, comparative biology and taxonomic classification.</title>
        <authorList>
            <person name="Goeker M."/>
        </authorList>
    </citation>
    <scope>NUCLEOTIDE SEQUENCE [LARGE SCALE GENOMIC DNA]</scope>
    <source>
        <strain evidence="1 2">DSM 44197</strain>
    </source>
</reference>
<evidence type="ECO:0008006" key="3">
    <source>
        <dbReference type="Google" id="ProtNLM"/>
    </source>
</evidence>
<dbReference type="EMBL" id="JACJIA010000002">
    <property type="protein sequence ID" value="MBA8950469.1"/>
    <property type="molecule type" value="Genomic_DNA"/>
</dbReference>
<dbReference type="RefSeq" id="WP_220509154.1">
    <property type="nucleotide sequence ID" value="NZ_BAAALP010000002.1"/>
</dbReference>
<dbReference type="Proteomes" id="UP000572680">
    <property type="component" value="Unassembled WGS sequence"/>
</dbReference>
<accession>A0A7W3LLT2</accession>
<dbReference type="Gene3D" id="1.10.30.50">
    <property type="match status" value="1"/>
</dbReference>
<keyword evidence="2" id="KW-1185">Reference proteome</keyword>
<name>A0A7W3LLT2_ACTNM</name>
<dbReference type="AlphaFoldDB" id="A0A7W3LLT2"/>
<organism evidence="1 2">
    <name type="scientific">Actinomadura namibiensis</name>
    <dbReference type="NCBI Taxonomy" id="182080"/>
    <lineage>
        <taxon>Bacteria</taxon>
        <taxon>Bacillati</taxon>
        <taxon>Actinomycetota</taxon>
        <taxon>Actinomycetes</taxon>
        <taxon>Streptosporangiales</taxon>
        <taxon>Thermomonosporaceae</taxon>
        <taxon>Actinomadura</taxon>
    </lineage>
</organism>
<sequence>MSEDFYRADPTPYASWRLAVLMGRNVRTYKFALGHALLEAAARDRTEIPLTELATTYATGLLRRLEHAPQASPNAPTARTDLLVIAAEEAAESRRIGRPTERLVEAATANMPGMVMQKFHNLHGSEVPHRFYEVTGRGRDRLVRLTPALRRVALSDRIDVLRGELRSRWEIVESSFSTGIGPALLAEGLVPDLADGLLYDRRRRRPVTGVRDAVIGFQHGRCLSCHQPINADDEYAVDHVFPYALMDRLGAHGGWTGPDLDAVWNLAPAHAACNSTKSDRLPNSDELRRLAERNEAVMRSPVPLRRTLELVLRNHRYNAAKPGEWRRFVRDVNHLINS</sequence>
<evidence type="ECO:0000313" key="1">
    <source>
        <dbReference type="EMBL" id="MBA8950469.1"/>
    </source>
</evidence>
<proteinExistence type="predicted"/>